<dbReference type="Pfam" id="PF12796">
    <property type="entry name" value="Ank_2"/>
    <property type="match status" value="1"/>
</dbReference>
<evidence type="ECO:0000256" key="3">
    <source>
        <dbReference type="PROSITE-ProRule" id="PRU00023"/>
    </source>
</evidence>
<comment type="caution">
    <text evidence="4">The sequence shown here is derived from an EMBL/GenBank/DDBJ whole genome shotgun (WGS) entry which is preliminary data.</text>
</comment>
<dbReference type="InterPro" id="IPR036770">
    <property type="entry name" value="Ankyrin_rpt-contain_sf"/>
</dbReference>
<keyword evidence="2 3" id="KW-0040">ANK repeat</keyword>
<feature type="repeat" description="ANK" evidence="3">
    <location>
        <begin position="60"/>
        <end position="92"/>
    </location>
</feature>
<organism evidence="4 5">
    <name type="scientific">Geodia barretti</name>
    <name type="common">Barrett's horny sponge</name>
    <dbReference type="NCBI Taxonomy" id="519541"/>
    <lineage>
        <taxon>Eukaryota</taxon>
        <taxon>Metazoa</taxon>
        <taxon>Porifera</taxon>
        <taxon>Demospongiae</taxon>
        <taxon>Heteroscleromorpha</taxon>
        <taxon>Tetractinellida</taxon>
        <taxon>Astrophorina</taxon>
        <taxon>Geodiidae</taxon>
        <taxon>Geodia</taxon>
    </lineage>
</organism>
<dbReference type="PROSITE" id="PS50088">
    <property type="entry name" value="ANK_REPEAT"/>
    <property type="match status" value="3"/>
</dbReference>
<dbReference type="AlphaFoldDB" id="A0AA35SQ21"/>
<sequence>MACYNNDLTTTSVLLRAGAYPNSCNKFGQTPLLLAVRKYNVAMVKELIGAGVDVNKMEQEGLSALMMCCDDGNSEMAKLLLDYQANPDLQQSETGYTALMFACKGGHLDTVIGLMEHGADAKIRNVAAAALRRIRRWLTCNTQRQALQVFWYQAFFSPSAHVESRLPQ</sequence>
<evidence type="ECO:0000313" key="4">
    <source>
        <dbReference type="EMBL" id="CAI8034155.1"/>
    </source>
</evidence>
<evidence type="ECO:0000256" key="1">
    <source>
        <dbReference type="ARBA" id="ARBA00022737"/>
    </source>
</evidence>
<protein>
    <submittedName>
        <fullName evidence="4">Ankyrin repeat protein L93</fullName>
    </submittedName>
</protein>
<keyword evidence="5" id="KW-1185">Reference proteome</keyword>
<feature type="non-terminal residue" evidence="4">
    <location>
        <position position="1"/>
    </location>
</feature>
<accession>A0AA35SQ21</accession>
<keyword evidence="1" id="KW-0677">Repeat</keyword>
<feature type="repeat" description="ANK" evidence="3">
    <location>
        <begin position="94"/>
        <end position="126"/>
    </location>
</feature>
<dbReference type="InterPro" id="IPR002110">
    <property type="entry name" value="Ankyrin_rpt"/>
</dbReference>
<dbReference type="SMART" id="SM00248">
    <property type="entry name" value="ANK"/>
    <property type="match status" value="3"/>
</dbReference>
<dbReference type="EMBL" id="CASHTH010002714">
    <property type="protein sequence ID" value="CAI8034155.1"/>
    <property type="molecule type" value="Genomic_DNA"/>
</dbReference>
<name>A0AA35SQ21_GEOBA</name>
<dbReference type="SUPFAM" id="SSF48403">
    <property type="entry name" value="Ankyrin repeat"/>
    <property type="match status" value="1"/>
</dbReference>
<evidence type="ECO:0000313" key="5">
    <source>
        <dbReference type="Proteomes" id="UP001174909"/>
    </source>
</evidence>
<dbReference type="PANTHER" id="PTHR24171">
    <property type="entry name" value="ANKYRIN REPEAT DOMAIN-CONTAINING PROTEIN 39-RELATED"/>
    <property type="match status" value="1"/>
</dbReference>
<reference evidence="4" key="1">
    <citation type="submission" date="2023-03" db="EMBL/GenBank/DDBJ databases">
        <authorList>
            <person name="Steffen K."/>
            <person name="Cardenas P."/>
        </authorList>
    </citation>
    <scope>NUCLEOTIDE SEQUENCE</scope>
</reference>
<dbReference type="Gene3D" id="1.25.40.20">
    <property type="entry name" value="Ankyrin repeat-containing domain"/>
    <property type="match status" value="2"/>
</dbReference>
<proteinExistence type="predicted"/>
<dbReference type="Proteomes" id="UP001174909">
    <property type="component" value="Unassembled WGS sequence"/>
</dbReference>
<feature type="repeat" description="ANK" evidence="3">
    <location>
        <begin position="27"/>
        <end position="59"/>
    </location>
</feature>
<gene>
    <name evidence="4" type="ORF">GBAR_LOCUS19264</name>
</gene>
<evidence type="ECO:0000256" key="2">
    <source>
        <dbReference type="ARBA" id="ARBA00023043"/>
    </source>
</evidence>
<dbReference type="PROSITE" id="PS50297">
    <property type="entry name" value="ANK_REP_REGION"/>
    <property type="match status" value="2"/>
</dbReference>